<dbReference type="EMBL" id="JBHFFA010000003">
    <property type="protein sequence ID" value="KAL2635434.1"/>
    <property type="molecule type" value="Genomic_DNA"/>
</dbReference>
<dbReference type="AlphaFoldDB" id="A0ABD1YXD1"/>
<accession>A0ABD1YXD1</accession>
<name>A0ABD1YXD1_9MARC</name>
<evidence type="ECO:0000313" key="2">
    <source>
        <dbReference type="Proteomes" id="UP001605036"/>
    </source>
</evidence>
<keyword evidence="2" id="KW-1185">Reference proteome</keyword>
<organism evidence="1 2">
    <name type="scientific">Riccia fluitans</name>
    <dbReference type="NCBI Taxonomy" id="41844"/>
    <lineage>
        <taxon>Eukaryota</taxon>
        <taxon>Viridiplantae</taxon>
        <taxon>Streptophyta</taxon>
        <taxon>Embryophyta</taxon>
        <taxon>Marchantiophyta</taxon>
        <taxon>Marchantiopsida</taxon>
        <taxon>Marchantiidae</taxon>
        <taxon>Marchantiales</taxon>
        <taxon>Ricciaceae</taxon>
        <taxon>Riccia</taxon>
    </lineage>
</organism>
<comment type="caution">
    <text evidence="1">The sequence shown here is derived from an EMBL/GenBank/DDBJ whole genome shotgun (WGS) entry which is preliminary data.</text>
</comment>
<evidence type="ECO:0000313" key="1">
    <source>
        <dbReference type="EMBL" id="KAL2635434.1"/>
    </source>
</evidence>
<sequence>MPPKTKPSKGHGRKTWIPNPCRTLVVVAVSSSLRWVIEVIVNRGQGRVPKTVWPSRFHGVVGRGLLKR</sequence>
<reference evidence="1 2" key="1">
    <citation type="submission" date="2024-09" db="EMBL/GenBank/DDBJ databases">
        <title>Chromosome-scale assembly of Riccia fluitans.</title>
        <authorList>
            <person name="Paukszto L."/>
            <person name="Sawicki J."/>
            <person name="Karawczyk K."/>
            <person name="Piernik-Szablinska J."/>
            <person name="Szczecinska M."/>
            <person name="Mazdziarz M."/>
        </authorList>
    </citation>
    <scope>NUCLEOTIDE SEQUENCE [LARGE SCALE GENOMIC DNA]</scope>
    <source>
        <strain evidence="1">Rf_01</strain>
        <tissue evidence="1">Aerial parts of the thallus</tissue>
    </source>
</reference>
<gene>
    <name evidence="1" type="ORF">R1flu_006913</name>
</gene>
<dbReference type="Proteomes" id="UP001605036">
    <property type="component" value="Unassembled WGS sequence"/>
</dbReference>
<protein>
    <submittedName>
        <fullName evidence="1">Uncharacterized protein</fullName>
    </submittedName>
</protein>
<proteinExistence type="predicted"/>